<dbReference type="InterPro" id="IPR013083">
    <property type="entry name" value="Znf_RING/FYVE/PHD"/>
</dbReference>
<dbReference type="Pfam" id="PF03105">
    <property type="entry name" value="SPX"/>
    <property type="match status" value="1"/>
</dbReference>
<dbReference type="STRING" id="1314785.A0A165B0K3"/>
<sequence>MHFSKTYQQILLTLPAELRDSAIEYRKLKKLINQVVGELTELGLSPEVLHEVLQPGNADLTTSRTIRVNEQDVKVVYELSNVADHIEPRLRLLVEEHDPDVNASSSVTIDHATSPDAGEDASNAEERKQSEDLGATGRVADNADIVTLVSPSVQANSESMTHELIIPLVSDTAFFQLLTQALEYLSMRLVALRLEFEANLKTLSRTISLSARPMSSMSSFRPYSPHDTHPASVSVHTPSHTSKSDLYAWREVFQLYVDADIFESHQECSRGERTIEDAEARLVEFLKRLDERGFTDGSVFKVKQSVEALQTFIHLLTFIFDLRKFQHATTEATRKILKKHAKRTALPLSPTFYSPFAIPDPTSSPSLSIIVPSAQSRGSEAALISKTSVSLSHLLGQAIGETILPIIPHIDDYSCLICTNIAFKPIRLACRHLFCVRCLVKMQKRGQDHCPMCRAPTVLAADRSNVDWALLNFMKDWFPIESKKKLRQNEREVADEELAELGFEHGNCTIM</sequence>
<dbReference type="AlphaFoldDB" id="A0A165B0K3"/>
<feature type="domain" description="SPX" evidence="7">
    <location>
        <begin position="1"/>
        <end position="354"/>
    </location>
</feature>
<dbReference type="SUPFAM" id="SSF57850">
    <property type="entry name" value="RING/U-box"/>
    <property type="match status" value="1"/>
</dbReference>
<dbReference type="PROSITE" id="PS51382">
    <property type="entry name" value="SPX"/>
    <property type="match status" value="1"/>
</dbReference>
<dbReference type="GO" id="GO:0008270">
    <property type="term" value="F:zinc ion binding"/>
    <property type="evidence" value="ECO:0007669"/>
    <property type="project" value="UniProtKB-KW"/>
</dbReference>
<dbReference type="InParanoid" id="A0A165B0K3"/>
<reference evidence="8 9" key="1">
    <citation type="journal article" date="2016" name="Mol. Biol. Evol.">
        <title>Comparative Genomics of Early-Diverging Mushroom-Forming Fungi Provides Insights into the Origins of Lignocellulose Decay Capabilities.</title>
        <authorList>
            <person name="Nagy L.G."/>
            <person name="Riley R."/>
            <person name="Tritt A."/>
            <person name="Adam C."/>
            <person name="Daum C."/>
            <person name="Floudas D."/>
            <person name="Sun H."/>
            <person name="Yadav J.S."/>
            <person name="Pangilinan J."/>
            <person name="Larsson K.H."/>
            <person name="Matsuura K."/>
            <person name="Barry K."/>
            <person name="Labutti K."/>
            <person name="Kuo R."/>
            <person name="Ohm R.A."/>
            <person name="Bhattacharya S.S."/>
            <person name="Shirouzu T."/>
            <person name="Yoshinaga Y."/>
            <person name="Martin F.M."/>
            <person name="Grigoriev I.V."/>
            <person name="Hibbett D.S."/>
        </authorList>
    </citation>
    <scope>NUCLEOTIDE SEQUENCE [LARGE SCALE GENOMIC DNA]</scope>
    <source>
        <strain evidence="8 9">93-53</strain>
    </source>
</reference>
<evidence type="ECO:0008006" key="10">
    <source>
        <dbReference type="Google" id="ProtNLM"/>
    </source>
</evidence>
<dbReference type="RefSeq" id="XP_040757742.1">
    <property type="nucleotide sequence ID" value="XM_040910285.1"/>
</dbReference>
<gene>
    <name evidence="8" type="ORF">LAESUDRAFT_732687</name>
</gene>
<feature type="domain" description="RING-type" evidence="6">
    <location>
        <begin position="415"/>
        <end position="454"/>
    </location>
</feature>
<keyword evidence="3" id="KW-0862">Zinc</keyword>
<keyword evidence="2 4" id="KW-0863">Zinc-finger</keyword>
<feature type="region of interest" description="Disordered" evidence="5">
    <location>
        <begin position="103"/>
        <end position="136"/>
    </location>
</feature>
<dbReference type="PANTHER" id="PTHR23327">
    <property type="entry name" value="RING FINGER PROTEIN 127"/>
    <property type="match status" value="1"/>
</dbReference>
<dbReference type="InterPro" id="IPR001841">
    <property type="entry name" value="Znf_RING"/>
</dbReference>
<evidence type="ECO:0000259" key="7">
    <source>
        <dbReference type="PROSITE" id="PS51382"/>
    </source>
</evidence>
<organism evidence="8 9">
    <name type="scientific">Laetiporus sulphureus 93-53</name>
    <dbReference type="NCBI Taxonomy" id="1314785"/>
    <lineage>
        <taxon>Eukaryota</taxon>
        <taxon>Fungi</taxon>
        <taxon>Dikarya</taxon>
        <taxon>Basidiomycota</taxon>
        <taxon>Agaricomycotina</taxon>
        <taxon>Agaricomycetes</taxon>
        <taxon>Polyporales</taxon>
        <taxon>Laetiporus</taxon>
    </lineage>
</organism>
<evidence type="ECO:0000313" key="8">
    <source>
        <dbReference type="EMBL" id="KZT00002.1"/>
    </source>
</evidence>
<evidence type="ECO:0000256" key="1">
    <source>
        <dbReference type="ARBA" id="ARBA00022723"/>
    </source>
</evidence>
<dbReference type="Pfam" id="PF13920">
    <property type="entry name" value="zf-C3HC4_3"/>
    <property type="match status" value="1"/>
</dbReference>
<dbReference type="Proteomes" id="UP000076871">
    <property type="component" value="Unassembled WGS sequence"/>
</dbReference>
<evidence type="ECO:0000256" key="4">
    <source>
        <dbReference type="PROSITE-ProRule" id="PRU00175"/>
    </source>
</evidence>
<evidence type="ECO:0000256" key="3">
    <source>
        <dbReference type="ARBA" id="ARBA00022833"/>
    </source>
</evidence>
<dbReference type="PROSITE" id="PS00518">
    <property type="entry name" value="ZF_RING_1"/>
    <property type="match status" value="1"/>
</dbReference>
<dbReference type="PANTHER" id="PTHR23327:SF51">
    <property type="entry name" value="TRANSCRIPTIONAL REGULATOR OF YEAST FORM ADHERENCE 3"/>
    <property type="match status" value="1"/>
</dbReference>
<proteinExistence type="predicted"/>
<dbReference type="Gene3D" id="3.30.40.10">
    <property type="entry name" value="Zinc/RING finger domain, C3HC4 (zinc finger)"/>
    <property type="match status" value="1"/>
</dbReference>
<dbReference type="SMART" id="SM00184">
    <property type="entry name" value="RING"/>
    <property type="match status" value="1"/>
</dbReference>
<evidence type="ECO:0000256" key="2">
    <source>
        <dbReference type="ARBA" id="ARBA00022771"/>
    </source>
</evidence>
<protein>
    <recommendedName>
        <fullName evidence="10">RING-14 protein</fullName>
    </recommendedName>
</protein>
<accession>A0A165B0K3</accession>
<dbReference type="PROSITE" id="PS50089">
    <property type="entry name" value="ZF_RING_2"/>
    <property type="match status" value="1"/>
</dbReference>
<evidence type="ECO:0000256" key="5">
    <source>
        <dbReference type="SAM" id="MobiDB-lite"/>
    </source>
</evidence>
<name>A0A165B0K3_9APHY</name>
<dbReference type="InterPro" id="IPR017907">
    <property type="entry name" value="Znf_RING_CS"/>
</dbReference>
<dbReference type="InterPro" id="IPR004331">
    <property type="entry name" value="SPX_dom"/>
</dbReference>
<dbReference type="GeneID" id="63827314"/>
<evidence type="ECO:0000313" key="9">
    <source>
        <dbReference type="Proteomes" id="UP000076871"/>
    </source>
</evidence>
<keyword evidence="9" id="KW-1185">Reference proteome</keyword>
<keyword evidence="1" id="KW-0479">Metal-binding</keyword>
<dbReference type="OrthoDB" id="5588846at2759"/>
<dbReference type="EMBL" id="KV427701">
    <property type="protein sequence ID" value="KZT00002.1"/>
    <property type="molecule type" value="Genomic_DNA"/>
</dbReference>
<evidence type="ECO:0000259" key="6">
    <source>
        <dbReference type="PROSITE" id="PS50089"/>
    </source>
</evidence>